<evidence type="ECO:0000256" key="4">
    <source>
        <dbReference type="PROSITE-ProRule" id="PRU00723"/>
    </source>
</evidence>
<feature type="repeat" description="WD" evidence="3">
    <location>
        <begin position="347"/>
        <end position="386"/>
    </location>
</feature>
<dbReference type="InterPro" id="IPR015943">
    <property type="entry name" value="WD40/YVTN_repeat-like_dom_sf"/>
</dbReference>
<evidence type="ECO:0000256" key="1">
    <source>
        <dbReference type="ARBA" id="ARBA00022574"/>
    </source>
</evidence>
<dbReference type="GO" id="GO:0008270">
    <property type="term" value="F:zinc ion binding"/>
    <property type="evidence" value="ECO:0007669"/>
    <property type="project" value="UniProtKB-KW"/>
</dbReference>
<evidence type="ECO:0000256" key="2">
    <source>
        <dbReference type="ARBA" id="ARBA00022737"/>
    </source>
</evidence>
<proteinExistence type="predicted"/>
<protein>
    <submittedName>
        <fullName evidence="7">Zinc finger CCCH domain-containing protein 17</fullName>
    </submittedName>
</protein>
<accession>A0A6A1USM7</accession>
<reference evidence="7 8" key="1">
    <citation type="journal article" date="2019" name="Plant Biotechnol. J.">
        <title>The red bayberry genome and genetic basis of sex determination.</title>
        <authorList>
            <person name="Jia H.M."/>
            <person name="Jia H.J."/>
            <person name="Cai Q.L."/>
            <person name="Wang Y."/>
            <person name="Zhao H.B."/>
            <person name="Yang W.F."/>
            <person name="Wang G.Y."/>
            <person name="Li Y.H."/>
            <person name="Zhan D.L."/>
            <person name="Shen Y.T."/>
            <person name="Niu Q.F."/>
            <person name="Chang L."/>
            <person name="Qiu J."/>
            <person name="Zhao L."/>
            <person name="Xie H.B."/>
            <person name="Fu W.Y."/>
            <person name="Jin J."/>
            <person name="Li X.W."/>
            <person name="Jiao Y."/>
            <person name="Zhou C.C."/>
            <person name="Tu T."/>
            <person name="Chai C.Y."/>
            <person name="Gao J.L."/>
            <person name="Fan L.J."/>
            <person name="van de Weg E."/>
            <person name="Wang J.Y."/>
            <person name="Gao Z.S."/>
        </authorList>
    </citation>
    <scope>NUCLEOTIDE SEQUENCE [LARGE SCALE GENOMIC DNA]</scope>
    <source>
        <tissue evidence="7">Leaves</tissue>
    </source>
</reference>
<dbReference type="InterPro" id="IPR020472">
    <property type="entry name" value="WD40_PAC1"/>
</dbReference>
<dbReference type="PROSITE" id="PS50294">
    <property type="entry name" value="WD_REPEATS_REGION"/>
    <property type="match status" value="3"/>
</dbReference>
<keyword evidence="4" id="KW-0863">Zinc-finger</keyword>
<dbReference type="InterPro" id="IPR036322">
    <property type="entry name" value="WD40_repeat_dom_sf"/>
</dbReference>
<keyword evidence="8" id="KW-1185">Reference proteome</keyword>
<dbReference type="PROSITE" id="PS50082">
    <property type="entry name" value="WD_REPEATS_2"/>
    <property type="match status" value="3"/>
</dbReference>
<dbReference type="PRINTS" id="PR00320">
    <property type="entry name" value="GPROTEINBRPT"/>
</dbReference>
<dbReference type="AlphaFoldDB" id="A0A6A1USM7"/>
<keyword evidence="1 3" id="KW-0853">WD repeat</keyword>
<dbReference type="SMART" id="SM00320">
    <property type="entry name" value="WD40"/>
    <property type="match status" value="6"/>
</dbReference>
<comment type="caution">
    <text evidence="7">The sequence shown here is derived from an EMBL/GenBank/DDBJ whole genome shotgun (WGS) entry which is preliminary data.</text>
</comment>
<dbReference type="PANTHER" id="PTHR44489">
    <property type="match status" value="1"/>
</dbReference>
<keyword evidence="2" id="KW-0677">Repeat</keyword>
<feature type="region of interest" description="Disordered" evidence="5">
    <location>
        <begin position="81"/>
        <end position="137"/>
    </location>
</feature>
<dbReference type="OrthoDB" id="59941at2759"/>
<dbReference type="EMBL" id="RXIC02000026">
    <property type="protein sequence ID" value="KAB1202080.1"/>
    <property type="molecule type" value="Genomic_DNA"/>
</dbReference>
<evidence type="ECO:0000313" key="7">
    <source>
        <dbReference type="EMBL" id="KAB1202080.1"/>
    </source>
</evidence>
<evidence type="ECO:0000256" key="3">
    <source>
        <dbReference type="PROSITE-ProRule" id="PRU00221"/>
    </source>
</evidence>
<organism evidence="7 8">
    <name type="scientific">Morella rubra</name>
    <name type="common">Chinese bayberry</name>
    <dbReference type="NCBI Taxonomy" id="262757"/>
    <lineage>
        <taxon>Eukaryota</taxon>
        <taxon>Viridiplantae</taxon>
        <taxon>Streptophyta</taxon>
        <taxon>Embryophyta</taxon>
        <taxon>Tracheophyta</taxon>
        <taxon>Spermatophyta</taxon>
        <taxon>Magnoliopsida</taxon>
        <taxon>eudicotyledons</taxon>
        <taxon>Gunneridae</taxon>
        <taxon>Pentapetalae</taxon>
        <taxon>rosids</taxon>
        <taxon>fabids</taxon>
        <taxon>Fagales</taxon>
        <taxon>Myricaceae</taxon>
        <taxon>Morella</taxon>
    </lineage>
</organism>
<dbReference type="InterPro" id="IPR001680">
    <property type="entry name" value="WD40_rpt"/>
</dbReference>
<keyword evidence="4" id="KW-0862">Zinc</keyword>
<dbReference type="Gene3D" id="2.130.10.10">
    <property type="entry name" value="YVTN repeat-like/Quinoprotein amine dehydrogenase"/>
    <property type="match status" value="2"/>
</dbReference>
<dbReference type="PANTHER" id="PTHR44489:SF14">
    <property type="entry name" value="ZINC FINGER CCCH DOMAIN-CONTAINING PROTEIN 59-RELATED"/>
    <property type="match status" value="1"/>
</dbReference>
<dbReference type="InterPro" id="IPR044715">
    <property type="entry name" value="WDR86-like"/>
</dbReference>
<dbReference type="PROSITE" id="PS50103">
    <property type="entry name" value="ZF_C3H1"/>
    <property type="match status" value="1"/>
</dbReference>
<dbReference type="Pfam" id="PF00400">
    <property type="entry name" value="WD40"/>
    <property type="match status" value="4"/>
</dbReference>
<evidence type="ECO:0000259" key="6">
    <source>
        <dbReference type="PROSITE" id="PS50103"/>
    </source>
</evidence>
<gene>
    <name evidence="7" type="ORF">CJ030_MR8G018173</name>
</gene>
<evidence type="ECO:0000256" key="5">
    <source>
        <dbReference type="SAM" id="MobiDB-lite"/>
    </source>
</evidence>
<name>A0A6A1USM7_9ROSI</name>
<feature type="repeat" description="WD" evidence="3">
    <location>
        <begin position="224"/>
        <end position="255"/>
    </location>
</feature>
<feature type="repeat" description="WD" evidence="3">
    <location>
        <begin position="387"/>
        <end position="416"/>
    </location>
</feature>
<dbReference type="Gene3D" id="3.30.1370.210">
    <property type="match status" value="1"/>
</dbReference>
<evidence type="ECO:0000313" key="8">
    <source>
        <dbReference type="Proteomes" id="UP000516437"/>
    </source>
</evidence>
<sequence>MDVSKSAAFNHLGVTSSKISKNKGVCIYWLKGKCRRNPCRFLHSEPAPSSRCWKRGPYVPRKNFCYVRTKNTPALKIEESELGSDVTGAKKSSVSVSGKHSEDGPMNSLESVAKNSSKDRTENVQENLNNETSEDLIENSLETVAANSSEDLSKDKENLNNKTSEDLVKKSLETVAANSLEDLSKDCPKSICESCADSNCVRDDQFLFLHSPSCGDGLTILAKLQGHEKAVTGIVLTENNKLLSGSSDGTVHVWDCLTAKCAHINVGAEVGSIISVGAWVFVGMPNVVKVWNTGSGAEYNLDGPAGQVYAMAVTTTDKFFAGGQDGVILVWKGSWNTNPPLQLAASLKGHTCDIVSLVIGGDNLYSGSKDHTIRVWDHESLQCIRTLEGHTDTVTSLIFCETYLLSCSLDRTIKAWPTSKEGNLDVFYTHNEEHGVLALSRMTDAEDKHLLYCSYSDNSVQIYGLPSFADRGRLLSKHEVRSMQSAPRGHGVLFIGDQSGLVTVWKVKPVH</sequence>
<feature type="domain" description="C3H1-type" evidence="6">
    <location>
        <begin position="20"/>
        <end position="46"/>
    </location>
</feature>
<dbReference type="Proteomes" id="UP000516437">
    <property type="component" value="Chromosome 8"/>
</dbReference>
<feature type="zinc finger region" description="C3H1-type" evidence="4">
    <location>
        <begin position="20"/>
        <end position="46"/>
    </location>
</feature>
<dbReference type="SUPFAM" id="SSF50978">
    <property type="entry name" value="WD40 repeat-like"/>
    <property type="match status" value="1"/>
</dbReference>
<dbReference type="InterPro" id="IPR000571">
    <property type="entry name" value="Znf_CCCH"/>
</dbReference>
<keyword evidence="4" id="KW-0479">Metal-binding</keyword>